<reference evidence="7" key="1">
    <citation type="journal article" date="2014" name="Stand. Genomic Sci.">
        <title>Genome sequence of the exopolysaccharide-producing Salipiger mucosus type strain (DSM 16094(T)), a moderately halophilic member of the Roseobacter clade.</title>
        <authorList>
            <person name="Riedel T."/>
            <person name="Spring S."/>
            <person name="Fiebig A."/>
            <person name="Petersen J."/>
            <person name="Kyrpides N.C."/>
            <person name="Goker M."/>
            <person name="Klenk H.P."/>
        </authorList>
    </citation>
    <scope>NUCLEOTIDE SEQUENCE [LARGE SCALE GENOMIC DNA]</scope>
    <source>
        <strain evidence="7">DSM 16094</strain>
    </source>
</reference>
<dbReference type="SUPFAM" id="SSF103481">
    <property type="entry name" value="Multidrug resistance efflux transporter EmrE"/>
    <property type="match status" value="1"/>
</dbReference>
<dbReference type="AlphaFoldDB" id="S9QUW5"/>
<dbReference type="GO" id="GO:0005886">
    <property type="term" value="C:plasma membrane"/>
    <property type="evidence" value="ECO:0007669"/>
    <property type="project" value="UniProtKB-SubCell"/>
</dbReference>
<comment type="similarity">
    <text evidence="5">Belongs to the UPF0060 family.</text>
</comment>
<evidence type="ECO:0000313" key="6">
    <source>
        <dbReference type="EMBL" id="EPX83423.1"/>
    </source>
</evidence>
<dbReference type="PANTHER" id="PTHR36116:SF1">
    <property type="entry name" value="UPF0060 MEMBRANE PROTEIN YNFA"/>
    <property type="match status" value="1"/>
</dbReference>
<comment type="subcellular location">
    <subcellularLocation>
        <location evidence="5">Cell membrane</location>
        <topology evidence="5">Multi-pass membrane protein</topology>
    </subcellularLocation>
</comment>
<evidence type="ECO:0000256" key="3">
    <source>
        <dbReference type="ARBA" id="ARBA00022989"/>
    </source>
</evidence>
<keyword evidence="3 5" id="KW-1133">Transmembrane helix</keyword>
<dbReference type="HAMAP" id="MF_00010">
    <property type="entry name" value="UPF0060"/>
    <property type="match status" value="1"/>
</dbReference>
<name>S9QUW5_9RHOB</name>
<keyword evidence="2 5" id="KW-0812">Transmembrane</keyword>
<evidence type="ECO:0000256" key="5">
    <source>
        <dbReference type="HAMAP-Rule" id="MF_00010"/>
    </source>
</evidence>
<sequence length="169" mass="18002">MRQPGIGDRVTALKAGGLAFEEATGVFVLLVIEVEGKALGAAISLKLRQHIHQEREIAVTRPALLQHDYPLAALAEIAGCFAIWAWWRGASTLWLLPDLTSLALFGWLLAQVEAGFAGRAFAAYGGIYIVASLLWMWAAEGQRPDLWDLAGAGLCLIGAAVILAAPRAG</sequence>
<feature type="transmembrane region" description="Helical" evidence="5">
    <location>
        <begin position="149"/>
        <end position="166"/>
    </location>
</feature>
<protein>
    <submittedName>
        <fullName evidence="6">Uncharacterized protein</fullName>
    </submittedName>
</protein>
<accession>S9QUW5</accession>
<feature type="transmembrane region" description="Helical" evidence="5">
    <location>
        <begin position="93"/>
        <end position="110"/>
    </location>
</feature>
<evidence type="ECO:0000256" key="1">
    <source>
        <dbReference type="ARBA" id="ARBA00022475"/>
    </source>
</evidence>
<keyword evidence="1 5" id="KW-1003">Cell membrane</keyword>
<gene>
    <name evidence="6" type="ORF">Salmuc_02031</name>
</gene>
<dbReference type="InterPro" id="IPR037185">
    <property type="entry name" value="EmrE-like"/>
</dbReference>
<dbReference type="Proteomes" id="UP000015347">
    <property type="component" value="Unassembled WGS sequence"/>
</dbReference>
<feature type="transmembrane region" description="Helical" evidence="5">
    <location>
        <begin position="117"/>
        <end position="137"/>
    </location>
</feature>
<keyword evidence="4 5" id="KW-0472">Membrane</keyword>
<evidence type="ECO:0000256" key="2">
    <source>
        <dbReference type="ARBA" id="ARBA00022692"/>
    </source>
</evidence>
<evidence type="ECO:0000256" key="4">
    <source>
        <dbReference type="ARBA" id="ARBA00023136"/>
    </source>
</evidence>
<dbReference type="HOGENOM" id="CLU_1577398_0_0_5"/>
<dbReference type="Pfam" id="PF02694">
    <property type="entry name" value="UPF0060"/>
    <property type="match status" value="1"/>
</dbReference>
<feature type="transmembrane region" description="Helical" evidence="5">
    <location>
        <begin position="69"/>
        <end position="87"/>
    </location>
</feature>
<evidence type="ECO:0000313" key="7">
    <source>
        <dbReference type="Proteomes" id="UP000015347"/>
    </source>
</evidence>
<dbReference type="eggNOG" id="COG1742">
    <property type="taxonomic scope" value="Bacteria"/>
</dbReference>
<organism evidence="6 7">
    <name type="scientific">Salipiger mucosus DSM 16094</name>
    <dbReference type="NCBI Taxonomy" id="1123237"/>
    <lineage>
        <taxon>Bacteria</taxon>
        <taxon>Pseudomonadati</taxon>
        <taxon>Pseudomonadota</taxon>
        <taxon>Alphaproteobacteria</taxon>
        <taxon>Rhodobacterales</taxon>
        <taxon>Roseobacteraceae</taxon>
        <taxon>Salipiger</taxon>
    </lineage>
</organism>
<comment type="caution">
    <text evidence="6">The sequence shown here is derived from an EMBL/GenBank/DDBJ whole genome shotgun (WGS) entry which is preliminary data.</text>
</comment>
<dbReference type="PANTHER" id="PTHR36116">
    <property type="entry name" value="UPF0060 MEMBRANE PROTEIN YNFA"/>
    <property type="match status" value="1"/>
</dbReference>
<proteinExistence type="inferred from homology"/>
<dbReference type="InterPro" id="IPR003844">
    <property type="entry name" value="UPF0060"/>
</dbReference>
<dbReference type="EMBL" id="APVH01000015">
    <property type="protein sequence ID" value="EPX83423.1"/>
    <property type="molecule type" value="Genomic_DNA"/>
</dbReference>
<keyword evidence="7" id="KW-1185">Reference proteome</keyword>